<reference evidence="3 4" key="1">
    <citation type="journal article" date="2012" name="J. Bacteriol.">
        <title>Draft Genome Sequence of Turicella otitidis ATCC 51513, Isolated from Middle Ear Fluid from a Child with Otitis Media.</title>
        <authorList>
            <person name="Brinkrolf K."/>
            <person name="Schneider J."/>
            <person name="Knecht M."/>
            <person name="Ruckert C."/>
            <person name="Tauch A."/>
        </authorList>
    </citation>
    <scope>NUCLEOTIDE SEQUENCE [LARGE SCALE GENOMIC DNA]</scope>
    <source>
        <strain evidence="3 4">ATCC 51513</strain>
    </source>
</reference>
<evidence type="ECO:0000313" key="4">
    <source>
        <dbReference type="Proteomes" id="UP000011016"/>
    </source>
</evidence>
<gene>
    <name evidence="3" type="ORF">BN46_0291</name>
</gene>
<feature type="region of interest" description="Disordered" evidence="1">
    <location>
        <begin position="1"/>
        <end position="49"/>
    </location>
</feature>
<organism evidence="3 4">
    <name type="scientific">Corynebacterium otitidis ATCC 51513</name>
    <dbReference type="NCBI Taxonomy" id="883169"/>
    <lineage>
        <taxon>Bacteria</taxon>
        <taxon>Bacillati</taxon>
        <taxon>Actinomycetota</taxon>
        <taxon>Actinomycetes</taxon>
        <taxon>Mycobacteriales</taxon>
        <taxon>Corynebacteriaceae</taxon>
        <taxon>Corynebacterium</taxon>
    </lineage>
</organism>
<keyword evidence="2" id="KW-0472">Membrane</keyword>
<comment type="caution">
    <text evidence="3">The sequence shown here is derived from an EMBL/GenBank/DDBJ whole genome shotgun (WGS) entry which is preliminary data.</text>
</comment>
<feature type="transmembrane region" description="Helical" evidence="2">
    <location>
        <begin position="71"/>
        <end position="96"/>
    </location>
</feature>
<proteinExistence type="predicted"/>
<feature type="transmembrane region" description="Helical" evidence="2">
    <location>
        <begin position="147"/>
        <end position="171"/>
    </location>
</feature>
<dbReference type="AlphaFoldDB" id="I7LBE2"/>
<sequence length="237" mass="23179">MCGARGFKSPGAGPGSVAPGPVRAPQPSAGRDEGGGVGFGPMTERTTGPANQIAAGRQGGRAAALGDGAGLLAIGLIGFALLGAAWGLFIPTAHATAAGEGLVRLEGADGAQFGRWLWFVGLVAAGAVALAIAAFSLWRRRRGWGMLLWVAVVAIAGAVVAASAGTLVGQLVHGGADPASAAPGEELTVALPVRIGVAVYLFSGFVATLTYWLLAAFGPGTGDEEDAAVGAAGPTAA</sequence>
<name>I7LBE2_9CORY</name>
<feature type="transmembrane region" description="Helical" evidence="2">
    <location>
        <begin position="191"/>
        <end position="214"/>
    </location>
</feature>
<dbReference type="EMBL" id="CAJZ01000037">
    <property type="protein sequence ID" value="CCI83039.1"/>
    <property type="molecule type" value="Genomic_DNA"/>
</dbReference>
<evidence type="ECO:0000313" key="3">
    <source>
        <dbReference type="EMBL" id="CCI83039.1"/>
    </source>
</evidence>
<feature type="transmembrane region" description="Helical" evidence="2">
    <location>
        <begin position="116"/>
        <end position="135"/>
    </location>
</feature>
<keyword evidence="2" id="KW-0812">Transmembrane</keyword>
<protein>
    <submittedName>
        <fullName evidence="3">Putative membrane protein</fullName>
    </submittedName>
</protein>
<keyword evidence="2" id="KW-1133">Transmembrane helix</keyword>
<accession>I7LBE2</accession>
<feature type="compositionally biased region" description="Low complexity" evidence="1">
    <location>
        <begin position="9"/>
        <end position="21"/>
    </location>
</feature>
<evidence type="ECO:0000256" key="2">
    <source>
        <dbReference type="SAM" id="Phobius"/>
    </source>
</evidence>
<dbReference type="Proteomes" id="UP000011016">
    <property type="component" value="Unassembled WGS sequence"/>
</dbReference>
<evidence type="ECO:0000256" key="1">
    <source>
        <dbReference type="SAM" id="MobiDB-lite"/>
    </source>
</evidence>